<feature type="region of interest" description="Disordered" evidence="1">
    <location>
        <begin position="27"/>
        <end position="49"/>
    </location>
</feature>
<evidence type="ECO:0000313" key="2">
    <source>
        <dbReference type="EMBL" id="EKC45272.1"/>
    </source>
</evidence>
<reference evidence="2" key="1">
    <citation type="journal article" date="2013" name="Environ. Microbiol.">
        <title>Microbiota from the distal guts of lean and obese adolescents exhibit partial functional redundancy besides clear differences in community structure.</title>
        <authorList>
            <person name="Ferrer M."/>
            <person name="Ruiz A."/>
            <person name="Lanza F."/>
            <person name="Haange S.B."/>
            <person name="Oberbach A."/>
            <person name="Till H."/>
            <person name="Bargiela R."/>
            <person name="Campoy C."/>
            <person name="Segura M.T."/>
            <person name="Richter M."/>
            <person name="von Bergen M."/>
            <person name="Seifert J."/>
            <person name="Suarez A."/>
        </authorList>
    </citation>
    <scope>NUCLEOTIDE SEQUENCE</scope>
</reference>
<evidence type="ECO:0008006" key="3">
    <source>
        <dbReference type="Google" id="ProtNLM"/>
    </source>
</evidence>
<evidence type="ECO:0000256" key="1">
    <source>
        <dbReference type="SAM" id="MobiDB-lite"/>
    </source>
</evidence>
<dbReference type="PROSITE" id="PS51257">
    <property type="entry name" value="PROKAR_LIPOPROTEIN"/>
    <property type="match status" value="1"/>
</dbReference>
<comment type="caution">
    <text evidence="2">The sequence shown here is derived from an EMBL/GenBank/DDBJ whole genome shotgun (WGS) entry which is preliminary data.</text>
</comment>
<dbReference type="EMBL" id="AJWZ01011438">
    <property type="protein sequence ID" value="EKC45272.1"/>
    <property type="molecule type" value="Genomic_DNA"/>
</dbReference>
<dbReference type="AlphaFoldDB" id="K1R8J9"/>
<organism evidence="2">
    <name type="scientific">human gut metagenome</name>
    <dbReference type="NCBI Taxonomy" id="408170"/>
    <lineage>
        <taxon>unclassified sequences</taxon>
        <taxon>metagenomes</taxon>
        <taxon>organismal metagenomes</taxon>
    </lineage>
</organism>
<name>K1R8J9_9ZZZZ</name>
<gene>
    <name evidence="2" type="ORF">OBE_16972</name>
</gene>
<protein>
    <recommendedName>
        <fullName evidence="3">Lipoprotein</fullName>
    </recommendedName>
</protein>
<accession>K1R8J9</accession>
<sequence>MSKTKKLLLCFSVIICGLLLVTGCDSTKNDSSKSEDKNASEEVLKKDIPEGEYSDMGNGEFYISTPSGTSENGNIPVFFVDEDTLAGKDYESGVDLGINAWGFDGSKLSTIYVDGISQGTEQLADTQTSLFVSEKLTTVGVHKVEVLQFDDNNNVVTYKAAQYEIKTK</sequence>
<proteinExistence type="predicted"/>